<feature type="transmembrane region" description="Helical" evidence="7">
    <location>
        <begin position="699"/>
        <end position="718"/>
    </location>
</feature>
<organism evidence="9 10">
    <name type="scientific">Pristionchus fissidentatus</name>
    <dbReference type="NCBI Taxonomy" id="1538716"/>
    <lineage>
        <taxon>Eukaryota</taxon>
        <taxon>Metazoa</taxon>
        <taxon>Ecdysozoa</taxon>
        <taxon>Nematoda</taxon>
        <taxon>Chromadorea</taxon>
        <taxon>Rhabditida</taxon>
        <taxon>Rhabditina</taxon>
        <taxon>Diplogasteromorpha</taxon>
        <taxon>Diplogasteroidea</taxon>
        <taxon>Neodiplogasteridae</taxon>
        <taxon>Pristionchus</taxon>
    </lineage>
</organism>
<evidence type="ECO:0000256" key="2">
    <source>
        <dbReference type="ARBA" id="ARBA00012544"/>
    </source>
</evidence>
<keyword evidence="4" id="KW-0808">Transferase</keyword>
<dbReference type="EC" id="2.4.1.17" evidence="2"/>
<name>A0AAV5VW58_9BILA</name>
<feature type="transmembrane region" description="Helical" evidence="7">
    <location>
        <begin position="602"/>
        <end position="627"/>
    </location>
</feature>
<dbReference type="Pfam" id="PF00201">
    <property type="entry name" value="UDPGT"/>
    <property type="match status" value="1"/>
</dbReference>
<keyword evidence="7" id="KW-0812">Transmembrane</keyword>
<evidence type="ECO:0000256" key="5">
    <source>
        <dbReference type="ARBA" id="ARBA00022729"/>
    </source>
</evidence>
<dbReference type="Proteomes" id="UP001432322">
    <property type="component" value="Unassembled WGS sequence"/>
</dbReference>
<keyword evidence="10" id="KW-1185">Reference proteome</keyword>
<keyword evidence="5 8" id="KW-0732">Signal</keyword>
<keyword evidence="7" id="KW-1133">Transmembrane helix</keyword>
<dbReference type="SUPFAM" id="SSF53756">
    <property type="entry name" value="UDP-Glycosyltransferase/glycogen phosphorylase"/>
    <property type="match status" value="1"/>
</dbReference>
<feature type="signal peptide" evidence="8">
    <location>
        <begin position="1"/>
        <end position="19"/>
    </location>
</feature>
<keyword evidence="3" id="KW-0328">Glycosyltransferase</keyword>
<accession>A0AAV5VW58</accession>
<dbReference type="AlphaFoldDB" id="A0AAV5VW58"/>
<evidence type="ECO:0000256" key="4">
    <source>
        <dbReference type="ARBA" id="ARBA00022679"/>
    </source>
</evidence>
<comment type="similarity">
    <text evidence="1">Belongs to the UDP-glycosyltransferase family.</text>
</comment>
<dbReference type="GO" id="GO:0015020">
    <property type="term" value="F:glucuronosyltransferase activity"/>
    <property type="evidence" value="ECO:0007669"/>
    <property type="project" value="UniProtKB-EC"/>
</dbReference>
<dbReference type="PANTHER" id="PTHR48043">
    <property type="entry name" value="EG:EG0003.4 PROTEIN-RELATED"/>
    <property type="match status" value="1"/>
</dbReference>
<reference evidence="9" key="1">
    <citation type="submission" date="2023-10" db="EMBL/GenBank/DDBJ databases">
        <title>Genome assembly of Pristionchus species.</title>
        <authorList>
            <person name="Yoshida K."/>
            <person name="Sommer R.J."/>
        </authorList>
    </citation>
    <scope>NUCLEOTIDE SEQUENCE</scope>
    <source>
        <strain evidence="9">RS5133</strain>
    </source>
</reference>
<feature type="transmembrane region" description="Helical" evidence="7">
    <location>
        <begin position="568"/>
        <end position="590"/>
    </location>
</feature>
<feature type="chain" id="PRO_5043372083" description="glucuronosyltransferase" evidence="8">
    <location>
        <begin position="20"/>
        <end position="719"/>
    </location>
</feature>
<evidence type="ECO:0000256" key="8">
    <source>
        <dbReference type="SAM" id="SignalP"/>
    </source>
</evidence>
<comment type="catalytic activity">
    <reaction evidence="6">
        <text>glucuronate acceptor + UDP-alpha-D-glucuronate = acceptor beta-D-glucuronoside + UDP + H(+)</text>
        <dbReference type="Rhea" id="RHEA:21032"/>
        <dbReference type="ChEBI" id="CHEBI:15378"/>
        <dbReference type="ChEBI" id="CHEBI:58052"/>
        <dbReference type="ChEBI" id="CHEBI:58223"/>
        <dbReference type="ChEBI" id="CHEBI:132367"/>
        <dbReference type="ChEBI" id="CHEBI:132368"/>
        <dbReference type="EC" id="2.4.1.17"/>
    </reaction>
</comment>
<evidence type="ECO:0000313" key="9">
    <source>
        <dbReference type="EMBL" id="GMT23643.1"/>
    </source>
</evidence>
<feature type="transmembrane region" description="Helical" evidence="7">
    <location>
        <begin position="533"/>
        <end position="556"/>
    </location>
</feature>
<sequence length="719" mass="81006">MRLRVCSLLLLFMIGSIGGETIEGSSKEKRNENGHKNVLIYNPYLGHYHMKFMSTIANEMHNAGYNVTVINSIVDKKQKAVHLEEGITEIFVEQHFISNQIIENGDKKDNGLRAFWDELPLNQQMWSTFGHYWPSNNFSYLLTSQCENVLNSTNCSVLNDVKFDLAITEVFDLCGLGLFHKLNPDRVILASSIPLHDYFGEKLGLPRAFDLVPPKYSLKLLSDHKESFKFTTAGIIQSAIESSLWGANMFGSMEKNETKLFMKNDSTFPGFEILLRRAHSLIENVHPLIDLSKPTLNAIVPIGGITVDPKKELNESLLSLLRSAETSGNKRILVSFGTVMDPKYMAIPTRDNVLKAMGNVKNATFFWKAGEELMKKVNGRKIELPANVHAFEWLPQNDLLASGLIDLFVSHMGIGSLTEASYHGVPLVSVPIFVDQPYNTVCAIRLGISRYVNKLSLAWTSNELEKAIKKALADEKAKSASQQLSRNLRSFGDQRKKMMEHIEFVMSLPPKSTSMSFFNHHHGIKFASTVVPLLAYFLTVYLAHVAVFASFFSFAVVFRLRDLHGPSFFFPLAIDSFWMSYLFTKCIIHVDNCVAAFFDRYFIVADGCVSTIAVLFFGPAAAIWFLYISGAYAMGKFGCGNGNNGGRMNGNINGNGAALNDRQKKEKAEKERKELEEKISVFHYFLIYRLCKRYCPRDWFSVAASLIVPPAIFIARMYF</sequence>
<keyword evidence="7" id="KW-0472">Membrane</keyword>
<dbReference type="EMBL" id="BTSY01000004">
    <property type="protein sequence ID" value="GMT23643.1"/>
    <property type="molecule type" value="Genomic_DNA"/>
</dbReference>
<dbReference type="Gene3D" id="3.40.50.2000">
    <property type="entry name" value="Glycogen Phosphorylase B"/>
    <property type="match status" value="1"/>
</dbReference>
<proteinExistence type="inferred from homology"/>
<evidence type="ECO:0000256" key="3">
    <source>
        <dbReference type="ARBA" id="ARBA00022676"/>
    </source>
</evidence>
<gene>
    <name evidence="9" type="ORF">PFISCL1PPCAC_14940</name>
</gene>
<evidence type="ECO:0000256" key="6">
    <source>
        <dbReference type="ARBA" id="ARBA00047475"/>
    </source>
</evidence>
<protein>
    <recommendedName>
        <fullName evidence="2">glucuronosyltransferase</fullName>
        <ecNumber evidence="2">2.4.1.17</ecNumber>
    </recommendedName>
</protein>
<dbReference type="PANTHER" id="PTHR48043:SF23">
    <property type="entry name" value="UDP-GLUCURONOSYLTRANSFERASE"/>
    <property type="match status" value="1"/>
</dbReference>
<dbReference type="InterPro" id="IPR002213">
    <property type="entry name" value="UDP_glucos_trans"/>
</dbReference>
<dbReference type="InterPro" id="IPR050271">
    <property type="entry name" value="UDP-glycosyltransferase"/>
</dbReference>
<evidence type="ECO:0000313" key="10">
    <source>
        <dbReference type="Proteomes" id="UP001432322"/>
    </source>
</evidence>
<comment type="caution">
    <text evidence="9">The sequence shown here is derived from an EMBL/GenBank/DDBJ whole genome shotgun (WGS) entry which is preliminary data.</text>
</comment>
<dbReference type="CDD" id="cd03784">
    <property type="entry name" value="GT1_Gtf-like"/>
    <property type="match status" value="1"/>
</dbReference>
<evidence type="ECO:0000256" key="1">
    <source>
        <dbReference type="ARBA" id="ARBA00009995"/>
    </source>
</evidence>
<evidence type="ECO:0000256" key="7">
    <source>
        <dbReference type="SAM" id="Phobius"/>
    </source>
</evidence>